<dbReference type="InterPro" id="IPR036291">
    <property type="entry name" value="NAD(P)-bd_dom_sf"/>
</dbReference>
<dbReference type="EMBL" id="JADIXG010000001">
    <property type="protein sequence ID" value="MBF1968532.1"/>
    <property type="molecule type" value="Genomic_DNA"/>
</dbReference>
<dbReference type="InterPro" id="IPR001509">
    <property type="entry name" value="Epimerase_deHydtase"/>
</dbReference>
<comment type="cofactor">
    <cofactor evidence="2 10">
        <name>NAD(+)</name>
        <dbReference type="ChEBI" id="CHEBI:57540"/>
    </cofactor>
</comment>
<evidence type="ECO:0000256" key="10">
    <source>
        <dbReference type="RuleBase" id="RU366046"/>
    </source>
</evidence>
<dbReference type="Gene3D" id="3.40.50.720">
    <property type="entry name" value="NAD(P)-binding Rossmann-like Domain"/>
    <property type="match status" value="1"/>
</dbReference>
<evidence type="ECO:0000313" key="14">
    <source>
        <dbReference type="Proteomes" id="UP000662438"/>
    </source>
</evidence>
<accession>A0AAX3YYU4</accession>
<dbReference type="RefSeq" id="WP_006811222.1">
    <property type="nucleotide sequence ID" value="NZ_CAIZUP010000001.1"/>
</dbReference>
<gene>
    <name evidence="13" type="primary">galE</name>
    <name evidence="12" type="ORF">ISX34_01405</name>
    <name evidence="13" type="ORF">QPR60_14385</name>
</gene>
<evidence type="ECO:0000256" key="8">
    <source>
        <dbReference type="ARBA" id="ARBA00023144"/>
    </source>
</evidence>
<sequence length="337" mass="37967">MNILLTGGAGYIGSHIAVELIHEDYNVFLFDNLSNSKDIVVEKIYQITGKKPFLYKGDLLSFDELQSFFSKYKIDQVIHLGALKSVGESVGEPIKYYLNNITGTLNLVKVMDCFGVRDLIFSSSATVYGNPKSLPLTESSPTGEVQNPYGYTKLMVEHILEDLCRSNSEWNITSLRYFNPVGAHPSGLIGEDPHDIPNNILPYITQVAIGRREQLCIFGDDYDTKDGTGVRDYIHVQDLALGHIAALKRIKKQNKYQVYNLGTGRGYSVLELIHTFEKINRISIPYLITERREGDIAECWSSPALAEQELGWRACKTLDDMLQDAWNFQVKNPNGMK</sequence>
<dbReference type="SUPFAM" id="SSF51735">
    <property type="entry name" value="NAD(P)-binding Rossmann-fold domains"/>
    <property type="match status" value="1"/>
</dbReference>
<comment type="pathway">
    <text evidence="3 10">Carbohydrate metabolism; galactose metabolism.</text>
</comment>
<reference evidence="12 14" key="1">
    <citation type="submission" date="2020-10" db="EMBL/GenBank/DDBJ databases">
        <title>Genomic surveiliance of eskapee pathogens from blood stream infections in KZN.</title>
        <authorList>
            <person name="Hetsa B.A."/>
            <person name="Amoako D.G."/>
            <person name="Akebe A.L.K."/>
            <person name="Essack S."/>
        </authorList>
    </citation>
    <scope>NUCLEOTIDE SEQUENCE [LARGE SCALE GENOMIC DNA]</scope>
    <source>
        <strain evidence="12 14">E6</strain>
    </source>
</reference>
<dbReference type="PRINTS" id="PR01713">
    <property type="entry name" value="NUCEPIMERASE"/>
</dbReference>
<keyword evidence="8" id="KW-0299">Galactose metabolism</keyword>
<evidence type="ECO:0000259" key="11">
    <source>
        <dbReference type="Pfam" id="PF01370"/>
    </source>
</evidence>
<evidence type="ECO:0000313" key="15">
    <source>
        <dbReference type="Proteomes" id="UP001229386"/>
    </source>
</evidence>
<evidence type="ECO:0000313" key="13">
    <source>
        <dbReference type="EMBL" id="WMB09770.1"/>
    </source>
</evidence>
<dbReference type="Gene3D" id="3.90.25.10">
    <property type="entry name" value="UDP-galactose 4-epimerase, domain 1"/>
    <property type="match status" value="1"/>
</dbReference>
<evidence type="ECO:0000313" key="12">
    <source>
        <dbReference type="EMBL" id="MBF1968532.1"/>
    </source>
</evidence>
<dbReference type="GO" id="GO:0006012">
    <property type="term" value="P:galactose metabolic process"/>
    <property type="evidence" value="ECO:0007669"/>
    <property type="project" value="UniProtKB-KW"/>
</dbReference>
<dbReference type="Proteomes" id="UP000662438">
    <property type="component" value="Unassembled WGS sequence"/>
</dbReference>
<dbReference type="InterPro" id="IPR005886">
    <property type="entry name" value="UDP_G4E"/>
</dbReference>
<dbReference type="Pfam" id="PF01370">
    <property type="entry name" value="Epimerase"/>
    <property type="match status" value="1"/>
</dbReference>
<evidence type="ECO:0000256" key="5">
    <source>
        <dbReference type="ARBA" id="ARBA00013189"/>
    </source>
</evidence>
<feature type="domain" description="NAD-dependent epimerase/dehydratase" evidence="11">
    <location>
        <begin position="3"/>
        <end position="262"/>
    </location>
</feature>
<dbReference type="PANTHER" id="PTHR43725">
    <property type="entry name" value="UDP-GLUCOSE 4-EPIMERASE"/>
    <property type="match status" value="1"/>
</dbReference>
<dbReference type="NCBIfam" id="TIGR01179">
    <property type="entry name" value="galE"/>
    <property type="match status" value="1"/>
</dbReference>
<comment type="similarity">
    <text evidence="4 10">Belongs to the NAD(P)-dependent epimerase/dehydratase family.</text>
</comment>
<comment type="catalytic activity">
    <reaction evidence="1 10">
        <text>UDP-alpha-D-glucose = UDP-alpha-D-galactose</text>
        <dbReference type="Rhea" id="RHEA:22168"/>
        <dbReference type="ChEBI" id="CHEBI:58885"/>
        <dbReference type="ChEBI" id="CHEBI:66914"/>
        <dbReference type="EC" id="5.1.3.2"/>
    </reaction>
</comment>
<dbReference type="GO" id="GO:0005829">
    <property type="term" value="C:cytosol"/>
    <property type="evidence" value="ECO:0007669"/>
    <property type="project" value="TreeGrafter"/>
</dbReference>
<reference evidence="13" key="2">
    <citation type="journal article" date="2023" name="J. Antimicrob. Chemother.">
        <title>Emergence of OXA-48-producing Enterobacter hormaechei in a Swiss companion animal clinic and their genetic relationship to clinical human isolates.</title>
        <authorList>
            <person name="Dona V."/>
            <person name="Nordmann P."/>
            <person name="Kittl S."/>
            <person name="Schuller S."/>
            <person name="Bouvier M."/>
            <person name="Poirel L."/>
            <person name="Endimiani A."/>
            <person name="Perreten V."/>
        </authorList>
    </citation>
    <scope>NUCLEOTIDE SEQUENCE</scope>
    <source>
        <strain evidence="13">Ehh_25</strain>
    </source>
</reference>
<keyword evidence="7 10" id="KW-0520">NAD</keyword>
<keyword evidence="9 10" id="KW-0413">Isomerase</keyword>
<dbReference type="CDD" id="cd05247">
    <property type="entry name" value="UDP_G4E_1_SDR_e"/>
    <property type="match status" value="1"/>
</dbReference>
<dbReference type="PANTHER" id="PTHR43725:SF47">
    <property type="entry name" value="UDP-GLUCOSE 4-EPIMERASE"/>
    <property type="match status" value="1"/>
</dbReference>
<keyword evidence="10" id="KW-0119">Carbohydrate metabolism</keyword>
<dbReference type="GeneID" id="93198716"/>
<dbReference type="EMBL" id="CP126746">
    <property type="protein sequence ID" value="WMB09770.1"/>
    <property type="molecule type" value="Genomic_DNA"/>
</dbReference>
<dbReference type="GO" id="GO:0003978">
    <property type="term" value="F:UDP-glucose 4-epimerase activity"/>
    <property type="evidence" value="ECO:0007669"/>
    <property type="project" value="UniProtKB-UniRule"/>
</dbReference>
<proteinExistence type="inferred from homology"/>
<evidence type="ECO:0000256" key="2">
    <source>
        <dbReference type="ARBA" id="ARBA00001911"/>
    </source>
</evidence>
<comment type="subunit">
    <text evidence="10">Homodimer.</text>
</comment>
<dbReference type="EC" id="5.1.3.2" evidence="5 10"/>
<dbReference type="Proteomes" id="UP001229386">
    <property type="component" value="Chromosome"/>
</dbReference>
<dbReference type="NCBIfam" id="NF007956">
    <property type="entry name" value="PRK10675.1"/>
    <property type="match status" value="1"/>
</dbReference>
<evidence type="ECO:0000256" key="6">
    <source>
        <dbReference type="ARBA" id="ARBA00018569"/>
    </source>
</evidence>
<evidence type="ECO:0000256" key="1">
    <source>
        <dbReference type="ARBA" id="ARBA00000083"/>
    </source>
</evidence>
<evidence type="ECO:0000256" key="7">
    <source>
        <dbReference type="ARBA" id="ARBA00023027"/>
    </source>
</evidence>
<evidence type="ECO:0000256" key="9">
    <source>
        <dbReference type="ARBA" id="ARBA00023235"/>
    </source>
</evidence>
<protein>
    <recommendedName>
        <fullName evidence="6 10">UDP-glucose 4-epimerase</fullName>
        <ecNumber evidence="5 10">5.1.3.2</ecNumber>
    </recommendedName>
</protein>
<evidence type="ECO:0000256" key="3">
    <source>
        <dbReference type="ARBA" id="ARBA00004947"/>
    </source>
</evidence>
<name>A0AAX3YYU4_9ENTR</name>
<evidence type="ECO:0000256" key="4">
    <source>
        <dbReference type="ARBA" id="ARBA00007637"/>
    </source>
</evidence>
<dbReference type="AlphaFoldDB" id="A0AAX3YYU4"/>
<organism evidence="13 15">
    <name type="scientific">Enterobacter hormaechei</name>
    <dbReference type="NCBI Taxonomy" id="158836"/>
    <lineage>
        <taxon>Bacteria</taxon>
        <taxon>Pseudomonadati</taxon>
        <taxon>Pseudomonadota</taxon>
        <taxon>Gammaproteobacteria</taxon>
        <taxon>Enterobacterales</taxon>
        <taxon>Enterobacteriaceae</taxon>
        <taxon>Enterobacter</taxon>
        <taxon>Enterobacter cloacae complex</taxon>
    </lineage>
</organism>